<dbReference type="AlphaFoldDB" id="A0AAU9V1L1"/>
<dbReference type="EMBL" id="CAKOGL010000028">
    <property type="protein sequence ID" value="CAH2105191.1"/>
    <property type="molecule type" value="Genomic_DNA"/>
</dbReference>
<evidence type="ECO:0000313" key="3">
    <source>
        <dbReference type="Proteomes" id="UP001153954"/>
    </source>
</evidence>
<proteinExistence type="predicted"/>
<sequence length="123" mass="13079">MYYGSQPPLTSAAKVPARRATHIGRHPTRWPGSTGGTSSCHHSSRTSHRFSRPWPARALRVAGSAARGGMKPARLSPRPAPVRPAPLRPHLYLISEPRDCRLLALGPCPTTAAGASSPDTTVS</sequence>
<evidence type="ECO:0000313" key="2">
    <source>
        <dbReference type="EMBL" id="CAH2105191.1"/>
    </source>
</evidence>
<feature type="region of interest" description="Disordered" evidence="1">
    <location>
        <begin position="1"/>
        <end position="85"/>
    </location>
</feature>
<keyword evidence="3" id="KW-1185">Reference proteome</keyword>
<organism evidence="2 3">
    <name type="scientific">Euphydryas editha</name>
    <name type="common">Edith's checkerspot</name>
    <dbReference type="NCBI Taxonomy" id="104508"/>
    <lineage>
        <taxon>Eukaryota</taxon>
        <taxon>Metazoa</taxon>
        <taxon>Ecdysozoa</taxon>
        <taxon>Arthropoda</taxon>
        <taxon>Hexapoda</taxon>
        <taxon>Insecta</taxon>
        <taxon>Pterygota</taxon>
        <taxon>Neoptera</taxon>
        <taxon>Endopterygota</taxon>
        <taxon>Lepidoptera</taxon>
        <taxon>Glossata</taxon>
        <taxon>Ditrysia</taxon>
        <taxon>Papilionoidea</taxon>
        <taxon>Nymphalidae</taxon>
        <taxon>Nymphalinae</taxon>
        <taxon>Euphydryas</taxon>
    </lineage>
</organism>
<protein>
    <submittedName>
        <fullName evidence="2">Uncharacterized protein</fullName>
    </submittedName>
</protein>
<dbReference type="Proteomes" id="UP001153954">
    <property type="component" value="Unassembled WGS sequence"/>
</dbReference>
<accession>A0AAU9V1L1</accession>
<evidence type="ECO:0000256" key="1">
    <source>
        <dbReference type="SAM" id="MobiDB-lite"/>
    </source>
</evidence>
<feature type="compositionally biased region" description="Basic residues" evidence="1">
    <location>
        <begin position="42"/>
        <end position="51"/>
    </location>
</feature>
<comment type="caution">
    <text evidence="2">The sequence shown here is derived from an EMBL/GenBank/DDBJ whole genome shotgun (WGS) entry which is preliminary data.</text>
</comment>
<reference evidence="2" key="1">
    <citation type="submission" date="2022-03" db="EMBL/GenBank/DDBJ databases">
        <authorList>
            <person name="Tunstrom K."/>
        </authorList>
    </citation>
    <scope>NUCLEOTIDE SEQUENCE</scope>
</reference>
<gene>
    <name evidence="2" type="ORF">EEDITHA_LOCUS19484</name>
</gene>
<name>A0AAU9V1L1_EUPED</name>
<feature type="compositionally biased region" description="Basic residues" evidence="1">
    <location>
        <begin position="16"/>
        <end position="28"/>
    </location>
</feature>